<organism evidence="1">
    <name type="scientific">Podoviridae sp. ctx9R1</name>
    <dbReference type="NCBI Taxonomy" id="2826589"/>
    <lineage>
        <taxon>Viruses</taxon>
        <taxon>Duplodnaviria</taxon>
        <taxon>Heunggongvirae</taxon>
        <taxon>Uroviricota</taxon>
        <taxon>Caudoviricetes</taxon>
    </lineage>
</organism>
<evidence type="ECO:0000313" key="1">
    <source>
        <dbReference type="EMBL" id="DAD74232.1"/>
    </source>
</evidence>
<accession>A0A8S5LWE5</accession>
<dbReference type="EMBL" id="BK014755">
    <property type="protein sequence ID" value="DAD74232.1"/>
    <property type="molecule type" value="Genomic_DNA"/>
</dbReference>
<name>A0A8S5LWE5_9CAUD</name>
<proteinExistence type="predicted"/>
<sequence length="31" mass="3501">MPTISKNVDKPVPHLKYELVLVLGSLVRIKL</sequence>
<reference evidence="1" key="1">
    <citation type="journal article" date="2021" name="Proc. Natl. Acad. Sci. U.S.A.">
        <title>A Catalog of Tens of Thousands of Viruses from Human Metagenomes Reveals Hidden Associations with Chronic Diseases.</title>
        <authorList>
            <person name="Tisza M.J."/>
            <person name="Buck C.B."/>
        </authorList>
    </citation>
    <scope>NUCLEOTIDE SEQUENCE</scope>
    <source>
        <strain evidence="1">Ctx9R1</strain>
    </source>
</reference>
<protein>
    <submittedName>
        <fullName evidence="1">Uncharacterized protein</fullName>
    </submittedName>
</protein>